<comment type="caution">
    <text evidence="2">The sequence shown here is derived from an EMBL/GenBank/DDBJ whole genome shotgun (WGS) entry which is preliminary data.</text>
</comment>
<dbReference type="EMBL" id="JAIWYP010000001">
    <property type="protein sequence ID" value="KAH3881268.1"/>
    <property type="molecule type" value="Genomic_DNA"/>
</dbReference>
<evidence type="ECO:0000313" key="3">
    <source>
        <dbReference type="Proteomes" id="UP000828390"/>
    </source>
</evidence>
<reference evidence="2" key="1">
    <citation type="journal article" date="2019" name="bioRxiv">
        <title>The Genome of the Zebra Mussel, Dreissena polymorpha: A Resource for Invasive Species Research.</title>
        <authorList>
            <person name="McCartney M.A."/>
            <person name="Auch B."/>
            <person name="Kono T."/>
            <person name="Mallez S."/>
            <person name="Zhang Y."/>
            <person name="Obille A."/>
            <person name="Becker A."/>
            <person name="Abrahante J.E."/>
            <person name="Garbe J."/>
            <person name="Badalamenti J.P."/>
            <person name="Herman A."/>
            <person name="Mangelson H."/>
            <person name="Liachko I."/>
            <person name="Sullivan S."/>
            <person name="Sone E.D."/>
            <person name="Koren S."/>
            <person name="Silverstein K.A.T."/>
            <person name="Beckman K.B."/>
            <person name="Gohl D.M."/>
        </authorList>
    </citation>
    <scope>NUCLEOTIDE SEQUENCE</scope>
    <source>
        <strain evidence="2">Duluth1</strain>
        <tissue evidence="2">Whole animal</tissue>
    </source>
</reference>
<organism evidence="2 3">
    <name type="scientific">Dreissena polymorpha</name>
    <name type="common">Zebra mussel</name>
    <name type="synonym">Mytilus polymorpha</name>
    <dbReference type="NCBI Taxonomy" id="45954"/>
    <lineage>
        <taxon>Eukaryota</taxon>
        <taxon>Metazoa</taxon>
        <taxon>Spiralia</taxon>
        <taxon>Lophotrochozoa</taxon>
        <taxon>Mollusca</taxon>
        <taxon>Bivalvia</taxon>
        <taxon>Autobranchia</taxon>
        <taxon>Heteroconchia</taxon>
        <taxon>Euheterodonta</taxon>
        <taxon>Imparidentia</taxon>
        <taxon>Neoheterodontei</taxon>
        <taxon>Myida</taxon>
        <taxon>Dreissenoidea</taxon>
        <taxon>Dreissenidae</taxon>
        <taxon>Dreissena</taxon>
    </lineage>
</organism>
<protein>
    <submittedName>
        <fullName evidence="2">Uncharacterized protein</fullName>
    </submittedName>
</protein>
<feature type="compositionally biased region" description="Basic and acidic residues" evidence="1">
    <location>
        <begin position="62"/>
        <end position="73"/>
    </location>
</feature>
<sequence>MRDIVYHMSYEELSSYLPYQGDRIPLRVHVRKEVDTPRTKKNRLPTVLQEKLEAARKKRTSRKEEHNLEDMRNPHRPFGNRNTAKRNRFIEIGWIHKLNQQSTRVRKNNGAGTRKTLDTKTCNKGTNYTTSDQSICPYGMSSKGLLIEFNLDLWDFADREIDANVTVADMYETTKLPLLRFYLASSPETIGKVEEHMFVDK</sequence>
<dbReference type="Proteomes" id="UP000828390">
    <property type="component" value="Unassembled WGS sequence"/>
</dbReference>
<gene>
    <name evidence="2" type="ORF">DPMN_005193</name>
</gene>
<name>A0A9D4MPT7_DREPO</name>
<dbReference type="AlphaFoldDB" id="A0A9D4MPT7"/>
<keyword evidence="3" id="KW-1185">Reference proteome</keyword>
<reference evidence="2" key="2">
    <citation type="submission" date="2020-11" db="EMBL/GenBank/DDBJ databases">
        <authorList>
            <person name="McCartney M.A."/>
            <person name="Auch B."/>
            <person name="Kono T."/>
            <person name="Mallez S."/>
            <person name="Becker A."/>
            <person name="Gohl D.M."/>
            <person name="Silverstein K.A.T."/>
            <person name="Koren S."/>
            <person name="Bechman K.B."/>
            <person name="Herman A."/>
            <person name="Abrahante J.E."/>
            <person name="Garbe J."/>
        </authorList>
    </citation>
    <scope>NUCLEOTIDE SEQUENCE</scope>
    <source>
        <strain evidence="2">Duluth1</strain>
        <tissue evidence="2">Whole animal</tissue>
    </source>
</reference>
<accession>A0A9D4MPT7</accession>
<evidence type="ECO:0000256" key="1">
    <source>
        <dbReference type="SAM" id="MobiDB-lite"/>
    </source>
</evidence>
<feature type="region of interest" description="Disordered" evidence="1">
    <location>
        <begin position="54"/>
        <end position="82"/>
    </location>
</feature>
<proteinExistence type="predicted"/>
<evidence type="ECO:0000313" key="2">
    <source>
        <dbReference type="EMBL" id="KAH3881268.1"/>
    </source>
</evidence>